<keyword evidence="2 3" id="KW-0040">ANK repeat</keyword>
<dbReference type="RefSeq" id="XP_025479156.1">
    <property type="nucleotide sequence ID" value="XM_025627838.1"/>
</dbReference>
<accession>A0A318Z0N6</accession>
<dbReference type="PROSITE" id="PS50088">
    <property type="entry name" value="ANK_REPEAT"/>
    <property type="match status" value="1"/>
</dbReference>
<evidence type="ECO:0000256" key="3">
    <source>
        <dbReference type="PROSITE-ProRule" id="PRU00023"/>
    </source>
</evidence>
<reference evidence="4" key="1">
    <citation type="submission" date="2016-12" db="EMBL/GenBank/DDBJ databases">
        <title>The genomes of Aspergillus section Nigri reveals drivers in fungal speciation.</title>
        <authorList>
            <consortium name="DOE Joint Genome Institute"/>
            <person name="Vesth T.C."/>
            <person name="Nybo J."/>
            <person name="Theobald S."/>
            <person name="Brandl J."/>
            <person name="Frisvad J.C."/>
            <person name="Nielsen K.F."/>
            <person name="Lyhne E.K."/>
            <person name="Kogle M.E."/>
            <person name="Kuo A."/>
            <person name="Riley R."/>
            <person name="Clum A."/>
            <person name="Nolan M."/>
            <person name="Lipzen A."/>
            <person name="Salamov A."/>
            <person name="Henrissat B."/>
            <person name="Wiebenga A."/>
            <person name="De Vries R.P."/>
            <person name="Grigoriev I.V."/>
            <person name="Mortensen U.H."/>
            <person name="Andersen M.R."/>
            <person name="Baker S.E."/>
        </authorList>
    </citation>
    <scope>NUCLEOTIDE SEQUENCE [LARGE SCALE GENOMIC DNA]</scope>
    <source>
        <strain evidence="4">CBS 115656</strain>
    </source>
</reference>
<dbReference type="Proteomes" id="UP000247647">
    <property type="component" value="Unassembled WGS sequence"/>
</dbReference>
<organism evidence="4 5">
    <name type="scientific">Aspergillus neoniger (strain CBS 115656)</name>
    <dbReference type="NCBI Taxonomy" id="1448310"/>
    <lineage>
        <taxon>Eukaryota</taxon>
        <taxon>Fungi</taxon>
        <taxon>Dikarya</taxon>
        <taxon>Ascomycota</taxon>
        <taxon>Pezizomycotina</taxon>
        <taxon>Eurotiomycetes</taxon>
        <taxon>Eurotiomycetidae</taxon>
        <taxon>Eurotiales</taxon>
        <taxon>Aspergillaceae</taxon>
        <taxon>Aspergillus</taxon>
        <taxon>Aspergillus subgen. Circumdati</taxon>
    </lineage>
</organism>
<dbReference type="InterPro" id="IPR051637">
    <property type="entry name" value="Ank_repeat_dom-contain_49"/>
</dbReference>
<dbReference type="InterPro" id="IPR036770">
    <property type="entry name" value="Ankyrin_rpt-contain_sf"/>
</dbReference>
<evidence type="ECO:0000313" key="5">
    <source>
        <dbReference type="Proteomes" id="UP000247647"/>
    </source>
</evidence>
<dbReference type="InterPro" id="IPR002110">
    <property type="entry name" value="Ankyrin_rpt"/>
</dbReference>
<keyword evidence="1" id="KW-0677">Repeat</keyword>
<dbReference type="GeneID" id="37130294"/>
<feature type="non-terminal residue" evidence="4">
    <location>
        <position position="1"/>
    </location>
</feature>
<dbReference type="AlphaFoldDB" id="A0A318Z0N6"/>
<evidence type="ECO:0000256" key="1">
    <source>
        <dbReference type="ARBA" id="ARBA00022737"/>
    </source>
</evidence>
<name>A0A318Z0N6_ASPNB</name>
<dbReference type="Gene3D" id="1.25.40.20">
    <property type="entry name" value="Ankyrin repeat-containing domain"/>
    <property type="match status" value="1"/>
</dbReference>
<keyword evidence="5" id="KW-1185">Reference proteome</keyword>
<dbReference type="PANTHER" id="PTHR24180">
    <property type="entry name" value="CYCLIN-DEPENDENT KINASE INHIBITOR 2C-RELATED"/>
    <property type="match status" value="1"/>
</dbReference>
<gene>
    <name evidence="4" type="ORF">BO87DRAFT_436873</name>
</gene>
<dbReference type="SUPFAM" id="SSF48403">
    <property type="entry name" value="Ankyrin repeat"/>
    <property type="match status" value="1"/>
</dbReference>
<dbReference type="SUPFAM" id="SSF57850">
    <property type="entry name" value="RING/U-box"/>
    <property type="match status" value="1"/>
</dbReference>
<dbReference type="EMBL" id="KZ821462">
    <property type="protein sequence ID" value="PYH33678.1"/>
    <property type="molecule type" value="Genomic_DNA"/>
</dbReference>
<proteinExistence type="predicted"/>
<feature type="repeat" description="ANK" evidence="3">
    <location>
        <begin position="56"/>
        <end position="88"/>
    </location>
</feature>
<sequence>SGESPLLWALRACTSRLREIVIRSYGAVITNGTGDTNAVVSLLLRYGANPNIRSHHGRVPLFWAIKSGSVALVETPLKAGCDPIAKNRYRCTPLMSATVRGKGQGDSSIIQIAGIHQDALDDCGRSAVTEGRKVNNFHDILGILSQCSDKIASLPESILRLDGYQREVACDMCQVYIAGDGVYYRCSRCNDYQFAICDDCKTRGMVCLNGSHEMRQLEQKQLDAERRIRFDDMYGPFRRWNRPR</sequence>
<protein>
    <submittedName>
        <fullName evidence="4">Uncharacterized protein</fullName>
    </submittedName>
</protein>
<dbReference type="OrthoDB" id="4503265at2759"/>
<evidence type="ECO:0000256" key="2">
    <source>
        <dbReference type="ARBA" id="ARBA00023043"/>
    </source>
</evidence>
<evidence type="ECO:0000313" key="4">
    <source>
        <dbReference type="EMBL" id="PYH33678.1"/>
    </source>
</evidence>
<dbReference type="PANTHER" id="PTHR24180:SF42">
    <property type="entry name" value="FORK-HEAD DOMAIN-CONTAINING PROTEIN"/>
    <property type="match status" value="1"/>
</dbReference>